<name>A0ACC4DGL7_PURLI</name>
<proteinExistence type="predicted"/>
<comment type="caution">
    <text evidence="1">The sequence shown here is derived from an EMBL/GenBank/DDBJ whole genome shotgun (WGS) entry which is preliminary data.</text>
</comment>
<protein>
    <submittedName>
        <fullName evidence="1">Uncharacterized protein</fullName>
    </submittedName>
</protein>
<keyword evidence="2" id="KW-1185">Reference proteome</keyword>
<accession>A0ACC4DGL7</accession>
<reference evidence="1" key="1">
    <citation type="submission" date="2024-12" db="EMBL/GenBank/DDBJ databases">
        <title>Comparative genomics and development of molecular markers within Purpureocillium lilacinum and among Purpureocillium species.</title>
        <authorList>
            <person name="Yeh Z.-Y."/>
            <person name="Ni N.-T."/>
            <person name="Lo P.-H."/>
            <person name="Mushyakhwo K."/>
            <person name="Lin C.-F."/>
            <person name="Nai Y.-S."/>
        </authorList>
    </citation>
    <scope>NUCLEOTIDE SEQUENCE</scope>
    <source>
        <strain evidence="1">NCHU-NPUST-175</strain>
    </source>
</reference>
<evidence type="ECO:0000313" key="2">
    <source>
        <dbReference type="Proteomes" id="UP001638806"/>
    </source>
</evidence>
<dbReference type="EMBL" id="JBGNUJ010000010">
    <property type="protein sequence ID" value="KAL3954734.1"/>
    <property type="molecule type" value="Genomic_DNA"/>
</dbReference>
<evidence type="ECO:0000313" key="1">
    <source>
        <dbReference type="EMBL" id="KAL3954734.1"/>
    </source>
</evidence>
<sequence length="156" mass="17280">MKAQVPPGTRPLRDMTILLNVAMGGNVCAGKTPADGYYDMVVCALWMADELEYGGWGRFEHDWGIRGHPRATRIEAEADSNMNTHAQEQTRRARGRAEARLLVNACLAICPIRHNSARVPGDQFMAPSPWQVASTDVRSWKATPEPLPATARRRSP</sequence>
<gene>
    <name evidence="1" type="ORF">ACCO45_010297</name>
</gene>
<dbReference type="Proteomes" id="UP001638806">
    <property type="component" value="Unassembled WGS sequence"/>
</dbReference>
<organism evidence="1 2">
    <name type="scientific">Purpureocillium lilacinum</name>
    <name type="common">Paecilomyces lilacinus</name>
    <dbReference type="NCBI Taxonomy" id="33203"/>
    <lineage>
        <taxon>Eukaryota</taxon>
        <taxon>Fungi</taxon>
        <taxon>Dikarya</taxon>
        <taxon>Ascomycota</taxon>
        <taxon>Pezizomycotina</taxon>
        <taxon>Sordariomycetes</taxon>
        <taxon>Hypocreomycetidae</taxon>
        <taxon>Hypocreales</taxon>
        <taxon>Ophiocordycipitaceae</taxon>
        <taxon>Purpureocillium</taxon>
    </lineage>
</organism>